<name>A0ABV4P4G5_9GAMM</name>
<reference evidence="17 18" key="1">
    <citation type="submission" date="2024-08" db="EMBL/GenBank/DDBJ databases">
        <authorList>
            <person name="Ishaq N."/>
        </authorList>
    </citation>
    <scope>NUCLEOTIDE SEQUENCE [LARGE SCALE GENOMIC DNA]</scope>
    <source>
        <strain evidence="17 18">DSM 18651</strain>
    </source>
</reference>
<protein>
    <recommendedName>
        <fullName evidence="3">nitric oxide dioxygenase</fullName>
        <ecNumber evidence="3">1.14.12.17</ecNumber>
    </recommendedName>
</protein>
<dbReference type="Pfam" id="PF00175">
    <property type="entry name" value="NAD_binding_1"/>
    <property type="match status" value="1"/>
</dbReference>
<evidence type="ECO:0000256" key="5">
    <source>
        <dbReference type="ARBA" id="ARBA00022617"/>
    </source>
</evidence>
<dbReference type="InterPro" id="IPR001433">
    <property type="entry name" value="OxRdtase_FAD/NAD-bd"/>
</dbReference>
<keyword evidence="4" id="KW-0216">Detoxification</keyword>
<dbReference type="PROSITE" id="PS51384">
    <property type="entry name" value="FAD_FR"/>
    <property type="match status" value="1"/>
</dbReference>
<evidence type="ECO:0000256" key="4">
    <source>
        <dbReference type="ARBA" id="ARBA00022575"/>
    </source>
</evidence>
<evidence type="ECO:0000256" key="2">
    <source>
        <dbReference type="ARBA" id="ARBA00006401"/>
    </source>
</evidence>
<comment type="similarity">
    <text evidence="14">Belongs to the globin family.</text>
</comment>
<dbReference type="CDD" id="cd08922">
    <property type="entry name" value="FHb-globin"/>
    <property type="match status" value="1"/>
</dbReference>
<keyword evidence="6 14" id="KW-0561">Oxygen transport</keyword>
<evidence type="ECO:0000256" key="12">
    <source>
        <dbReference type="ARBA" id="ARBA00048649"/>
    </source>
</evidence>
<evidence type="ECO:0000256" key="8">
    <source>
        <dbReference type="ARBA" id="ARBA00022857"/>
    </source>
</evidence>
<keyword evidence="7" id="KW-0479">Metal-binding</keyword>
<comment type="catalytic activity">
    <reaction evidence="13">
        <text>2 nitric oxide + NADPH + 2 O2 = 2 nitrate + NADP(+) + H(+)</text>
        <dbReference type="Rhea" id="RHEA:19465"/>
        <dbReference type="ChEBI" id="CHEBI:15378"/>
        <dbReference type="ChEBI" id="CHEBI:15379"/>
        <dbReference type="ChEBI" id="CHEBI:16480"/>
        <dbReference type="ChEBI" id="CHEBI:17632"/>
        <dbReference type="ChEBI" id="CHEBI:57783"/>
        <dbReference type="ChEBI" id="CHEBI:58349"/>
        <dbReference type="EC" id="1.14.12.17"/>
    </reaction>
</comment>
<dbReference type="InterPro" id="IPR012292">
    <property type="entry name" value="Globin/Proto"/>
</dbReference>
<dbReference type="InterPro" id="IPR000971">
    <property type="entry name" value="Globin"/>
</dbReference>
<keyword evidence="14" id="KW-0813">Transport</keyword>
<dbReference type="SUPFAM" id="SSF46458">
    <property type="entry name" value="Globin-like"/>
    <property type="match status" value="1"/>
</dbReference>
<evidence type="ECO:0000256" key="3">
    <source>
        <dbReference type="ARBA" id="ARBA00012229"/>
    </source>
</evidence>
<evidence type="ECO:0000256" key="13">
    <source>
        <dbReference type="ARBA" id="ARBA00049433"/>
    </source>
</evidence>
<dbReference type="Proteomes" id="UP001569428">
    <property type="component" value="Unassembled WGS sequence"/>
</dbReference>
<evidence type="ECO:0000256" key="9">
    <source>
        <dbReference type="ARBA" id="ARBA00023004"/>
    </source>
</evidence>
<gene>
    <name evidence="17" type="primary">hmpA</name>
    <name evidence="17" type="ORF">ACCI49_19770</name>
</gene>
<keyword evidence="9" id="KW-0408">Iron</keyword>
<sequence length="394" mass="44865">MLTSREIKIVKATSPVLDSAGVDITKYFYSRMFSCNPELKNIFNMSNQESGKQPFALFSAISTFSKNIDNLPTLTPLIERVAQKHTSYFIQPEQYKVVGEHLLATLMEIMPDTFTSEVIDAWRRAYDLFAKLLIGREHELYDFSRSTFGGWHGPRQFIVEDKTVESELVTSFVLKPEDGNNVIDYQPGQYLGIQVKPPKHEYLEIRQYSLSNKPNGTTYRISVKRESQPRDGIVSSYLHESVEVGDILEAYPPSGAFFLNVSIKPIVLISAGVGLTPLLSMLESIHEKEPDRKITFLHACEKEEQHSFKKRLAELSSVNSNLKHYYWYASGAKGDRFSGLMHLDFVREQLPITQGDFYLCGPTGFMKNIKEQLMELGVDSGRIFYEVFGPHSDI</sequence>
<dbReference type="SUPFAM" id="SSF63380">
    <property type="entry name" value="Riboflavin synthase domain-like"/>
    <property type="match status" value="1"/>
</dbReference>
<dbReference type="Gene3D" id="1.10.490.10">
    <property type="entry name" value="Globins"/>
    <property type="match status" value="1"/>
</dbReference>
<dbReference type="InterPro" id="IPR008333">
    <property type="entry name" value="Cbr1-like_FAD-bd_dom"/>
</dbReference>
<dbReference type="PANTHER" id="PTHR43396:SF3">
    <property type="entry name" value="FLAVOHEMOPROTEIN"/>
    <property type="match status" value="1"/>
</dbReference>
<dbReference type="SUPFAM" id="SSF52343">
    <property type="entry name" value="Ferredoxin reductase-like, C-terminal NADP-linked domain"/>
    <property type="match status" value="1"/>
</dbReference>
<evidence type="ECO:0000313" key="17">
    <source>
        <dbReference type="EMBL" id="MFA0813142.1"/>
    </source>
</evidence>
<dbReference type="InterPro" id="IPR009050">
    <property type="entry name" value="Globin-like_sf"/>
</dbReference>
<comment type="function">
    <text evidence="11">Is involved in NO detoxification in an aerobic process, termed nitric oxide dioxygenase (NOD) reaction that utilizes O(2) and NAD(P)H to convert NO to nitrate, which protects the bacterium from various noxious nitrogen compounds. Therefore, plays a central role in the inducible response to nitrosative stress.</text>
</comment>
<evidence type="ECO:0000259" key="15">
    <source>
        <dbReference type="PROSITE" id="PS01033"/>
    </source>
</evidence>
<comment type="cofactor">
    <cofactor evidence="1">
        <name>heme b</name>
        <dbReference type="ChEBI" id="CHEBI:60344"/>
    </cofactor>
</comment>
<dbReference type="InterPro" id="IPR017927">
    <property type="entry name" value="FAD-bd_FR_type"/>
</dbReference>
<dbReference type="PROSITE" id="PS01033">
    <property type="entry name" value="GLOBIN"/>
    <property type="match status" value="1"/>
</dbReference>
<proteinExistence type="inferred from homology"/>
<keyword evidence="8" id="KW-0521">NADP</keyword>
<feature type="domain" description="Globin" evidence="15">
    <location>
        <begin position="1"/>
        <end position="138"/>
    </location>
</feature>
<dbReference type="NCBIfam" id="NF009805">
    <property type="entry name" value="PRK13289.1"/>
    <property type="match status" value="1"/>
</dbReference>
<evidence type="ECO:0000256" key="14">
    <source>
        <dbReference type="RuleBase" id="RU000356"/>
    </source>
</evidence>
<dbReference type="EMBL" id="JBGMEK010000073">
    <property type="protein sequence ID" value="MFA0813142.1"/>
    <property type="molecule type" value="Genomic_DNA"/>
</dbReference>
<keyword evidence="10" id="KW-0520">NAD</keyword>
<evidence type="ECO:0000313" key="18">
    <source>
        <dbReference type="Proteomes" id="UP001569428"/>
    </source>
</evidence>
<dbReference type="CDD" id="cd06184">
    <property type="entry name" value="flavohem_like_fad_nad_binding"/>
    <property type="match status" value="1"/>
</dbReference>
<dbReference type="EC" id="1.14.12.17" evidence="3"/>
<dbReference type="Gene3D" id="2.40.30.10">
    <property type="entry name" value="Translation factors"/>
    <property type="match status" value="1"/>
</dbReference>
<comment type="catalytic activity">
    <reaction evidence="12">
        <text>2 nitric oxide + NADH + 2 O2 = 2 nitrate + NAD(+) + H(+)</text>
        <dbReference type="Rhea" id="RHEA:19469"/>
        <dbReference type="ChEBI" id="CHEBI:15378"/>
        <dbReference type="ChEBI" id="CHEBI:15379"/>
        <dbReference type="ChEBI" id="CHEBI:16480"/>
        <dbReference type="ChEBI" id="CHEBI:17632"/>
        <dbReference type="ChEBI" id="CHEBI:57540"/>
        <dbReference type="ChEBI" id="CHEBI:57945"/>
        <dbReference type="EC" id="1.14.12.17"/>
    </reaction>
</comment>
<organism evidence="17 18">
    <name type="scientific">Microbulbifer epialgicus</name>
    <dbReference type="NCBI Taxonomy" id="393907"/>
    <lineage>
        <taxon>Bacteria</taxon>
        <taxon>Pseudomonadati</taxon>
        <taxon>Pseudomonadota</taxon>
        <taxon>Gammaproteobacteria</taxon>
        <taxon>Cellvibrionales</taxon>
        <taxon>Microbulbiferaceae</taxon>
        <taxon>Microbulbifer</taxon>
    </lineage>
</organism>
<evidence type="ECO:0000256" key="7">
    <source>
        <dbReference type="ARBA" id="ARBA00022723"/>
    </source>
</evidence>
<keyword evidence="18" id="KW-1185">Reference proteome</keyword>
<dbReference type="Pfam" id="PF00042">
    <property type="entry name" value="Globin"/>
    <property type="match status" value="1"/>
</dbReference>
<dbReference type="Gene3D" id="3.40.50.80">
    <property type="entry name" value="Nucleotide-binding domain of ferredoxin-NADP reductase (FNR) module"/>
    <property type="match status" value="1"/>
</dbReference>
<dbReference type="PRINTS" id="PR00410">
    <property type="entry name" value="PHEHYDRXLASE"/>
</dbReference>
<evidence type="ECO:0000256" key="1">
    <source>
        <dbReference type="ARBA" id="ARBA00001970"/>
    </source>
</evidence>
<dbReference type="GO" id="GO:0008941">
    <property type="term" value="F:nitric oxide dioxygenase NAD(P)H activity"/>
    <property type="evidence" value="ECO:0007669"/>
    <property type="project" value="UniProtKB-EC"/>
</dbReference>
<keyword evidence="17" id="KW-0560">Oxidoreductase</keyword>
<evidence type="ECO:0000256" key="6">
    <source>
        <dbReference type="ARBA" id="ARBA00022621"/>
    </source>
</evidence>
<keyword evidence="5 14" id="KW-0349">Heme</keyword>
<feature type="domain" description="FAD-binding FR-type" evidence="16">
    <location>
        <begin position="152"/>
        <end position="260"/>
    </location>
</feature>
<dbReference type="InterPro" id="IPR017938">
    <property type="entry name" value="Riboflavin_synthase-like_b-brl"/>
</dbReference>
<comment type="similarity">
    <text evidence="2">In the C-terminal section; belongs to the flavoprotein pyridine nucleotide cytochrome reductase family.</text>
</comment>
<comment type="caution">
    <text evidence="17">The sequence shown here is derived from an EMBL/GenBank/DDBJ whole genome shotgun (WGS) entry which is preliminary data.</text>
</comment>
<evidence type="ECO:0000259" key="16">
    <source>
        <dbReference type="PROSITE" id="PS51384"/>
    </source>
</evidence>
<dbReference type="PRINTS" id="PR00371">
    <property type="entry name" value="FPNCR"/>
</dbReference>
<dbReference type="PANTHER" id="PTHR43396">
    <property type="entry name" value="FLAVOHEMOPROTEIN"/>
    <property type="match status" value="1"/>
</dbReference>
<dbReference type="Pfam" id="PF00970">
    <property type="entry name" value="FAD_binding_6"/>
    <property type="match status" value="1"/>
</dbReference>
<evidence type="ECO:0000256" key="10">
    <source>
        <dbReference type="ARBA" id="ARBA00023027"/>
    </source>
</evidence>
<dbReference type="InterPro" id="IPR001709">
    <property type="entry name" value="Flavoprot_Pyr_Nucl_cyt_Rdtase"/>
</dbReference>
<accession>A0ABV4P4G5</accession>
<dbReference type="RefSeq" id="WP_371840915.1">
    <property type="nucleotide sequence ID" value="NZ_JBGMEK010000073.1"/>
</dbReference>
<dbReference type="InterPro" id="IPR039261">
    <property type="entry name" value="FNR_nucleotide-bd"/>
</dbReference>
<evidence type="ECO:0000256" key="11">
    <source>
        <dbReference type="ARBA" id="ARBA00025094"/>
    </source>
</evidence>